<keyword evidence="4" id="KW-1185">Reference proteome</keyword>
<dbReference type="PANTHER" id="PTHR34815">
    <property type="entry name" value="LYSINE ACETYLTRANSFERASE"/>
    <property type="match status" value="1"/>
</dbReference>
<sequence>MAPSTTCPSSPAVYSAPSSPLDTKHPHLILRPATIPERHHTWVINSPSWRGILTENAYYLREAHLSAQDLTRNGGITYWVLVDPSTACDPSCPQSPDHILSACEAIRKPSIIVRKNGEIEDVISYGIGGVYTASPHRGKGYARTMMQLLGHQLRTLPDPSDPKKAHLRVGFSVLYSDIGKDFYKKVGWRPHDSSHISFPAQLPSSAPSAAQAVKKIAKADLKAMCAADCIHIRRVASKTAFKQGVEARCVQLPTVEVIDWHHAREEFVGQYATTKAPTVKGAWAPIAQGAEFPPKAGSEGLDAVWVIWMHDFATNKLIFLRLHVPPVTSANIDAVQSAMKALMVAAVEEALAWGFKELISWNPDDVTEEAVKSVFGKESYNLVHRENDSIASLMWYDHGEEIEPEGVEWLVNEKSGWC</sequence>
<dbReference type="AlphaFoldDB" id="W7HMY7"/>
<reference evidence="3 4" key="1">
    <citation type="submission" date="2013-05" db="EMBL/GenBank/DDBJ databases">
        <title>Drechslerella stenobrocha genome reveals carnivorous origination and mechanical trapping mechanism of predatory fungi.</title>
        <authorList>
            <person name="Liu X."/>
            <person name="Zhang W."/>
            <person name="Liu K."/>
        </authorList>
    </citation>
    <scope>NUCLEOTIDE SEQUENCE [LARGE SCALE GENOMIC DNA]</scope>
    <source>
        <strain evidence="3 4">248</strain>
    </source>
</reference>
<dbReference type="OrthoDB" id="2020070at2759"/>
<evidence type="ECO:0000313" key="4">
    <source>
        <dbReference type="Proteomes" id="UP000024837"/>
    </source>
</evidence>
<dbReference type="SUPFAM" id="SSF55729">
    <property type="entry name" value="Acyl-CoA N-acyltransferases (Nat)"/>
    <property type="match status" value="1"/>
</dbReference>
<feature type="domain" description="LYC1 C-terminal" evidence="2">
    <location>
        <begin position="195"/>
        <end position="418"/>
    </location>
</feature>
<gene>
    <name evidence="3" type="ORF">DRE_00795</name>
</gene>
<proteinExistence type="predicted"/>
<feature type="compositionally biased region" description="Low complexity" evidence="1">
    <location>
        <begin position="8"/>
        <end position="20"/>
    </location>
</feature>
<dbReference type="InterPro" id="IPR055100">
    <property type="entry name" value="GNAT_LYC1-like"/>
</dbReference>
<dbReference type="HOGENOM" id="CLU_038171_1_0_1"/>
<accession>W7HMY7</accession>
<evidence type="ECO:0000256" key="1">
    <source>
        <dbReference type="SAM" id="MobiDB-lite"/>
    </source>
</evidence>
<evidence type="ECO:0000313" key="3">
    <source>
        <dbReference type="EMBL" id="EWC45396.1"/>
    </source>
</evidence>
<organism evidence="3 4">
    <name type="scientific">Drechslerella stenobrocha 248</name>
    <dbReference type="NCBI Taxonomy" id="1043628"/>
    <lineage>
        <taxon>Eukaryota</taxon>
        <taxon>Fungi</taxon>
        <taxon>Dikarya</taxon>
        <taxon>Ascomycota</taxon>
        <taxon>Pezizomycotina</taxon>
        <taxon>Orbiliomycetes</taxon>
        <taxon>Orbiliales</taxon>
        <taxon>Orbiliaceae</taxon>
        <taxon>Drechslerella</taxon>
    </lineage>
</organism>
<feature type="region of interest" description="Disordered" evidence="1">
    <location>
        <begin position="1"/>
        <end position="21"/>
    </location>
</feature>
<dbReference type="InterPro" id="IPR053013">
    <property type="entry name" value="LAT"/>
</dbReference>
<name>W7HMY7_9PEZI</name>
<protein>
    <recommendedName>
        <fullName evidence="2">LYC1 C-terminal domain-containing protein</fullName>
    </recommendedName>
</protein>
<dbReference type="InterPro" id="IPR016181">
    <property type="entry name" value="Acyl_CoA_acyltransferase"/>
</dbReference>
<dbReference type="Gene3D" id="3.40.630.30">
    <property type="match status" value="1"/>
</dbReference>
<dbReference type="PANTHER" id="PTHR34815:SF2">
    <property type="entry name" value="N-ACETYLTRANSFERASE DOMAIN-CONTAINING PROTEIN"/>
    <property type="match status" value="1"/>
</dbReference>
<dbReference type="EMBL" id="KI966427">
    <property type="protein sequence ID" value="EWC45396.1"/>
    <property type="molecule type" value="Genomic_DNA"/>
</dbReference>
<evidence type="ECO:0000259" key="2">
    <source>
        <dbReference type="Pfam" id="PF22998"/>
    </source>
</evidence>
<dbReference type="Proteomes" id="UP000024837">
    <property type="component" value="Unassembled WGS sequence"/>
</dbReference>
<dbReference type="Pfam" id="PF22998">
    <property type="entry name" value="GNAT_LYC1-like"/>
    <property type="match status" value="1"/>
</dbReference>